<proteinExistence type="predicted"/>
<feature type="transmembrane region" description="Helical" evidence="2">
    <location>
        <begin position="146"/>
        <end position="172"/>
    </location>
</feature>
<dbReference type="RefSeq" id="WP_078783508.1">
    <property type="nucleotide sequence ID" value="NZ_DBFOXJ010000047.1"/>
</dbReference>
<sequence>MLRYVKNGMLLLSVAYIVIGMLLLIMPETSLLWICNIFGVVVLITGIVCLIQYARIRGTGFTAPFMLVGGVITAGLGIFTLAKPQVVTSFLPIVFGIFIVVDGLSRIGTAIDLAKRKGQKWWLLLLFSIVSVALGVLLVLHPFDAAVSVVMLCGILLIIEGALNLGCILYAAMELRTLDRMASAAANAALGAIGDALDEAEAAERDVGSDGPVVYDAESKDVSEDGE</sequence>
<keyword evidence="4" id="KW-1185">Reference proteome</keyword>
<keyword evidence="2" id="KW-0812">Transmembrane</keyword>
<feature type="transmembrane region" description="Helical" evidence="2">
    <location>
        <begin position="7"/>
        <end position="25"/>
    </location>
</feature>
<organism evidence="3 4">
    <name type="scientific">Gemmiger formicilis</name>
    <dbReference type="NCBI Taxonomy" id="745368"/>
    <lineage>
        <taxon>Bacteria</taxon>
        <taxon>Bacillati</taxon>
        <taxon>Bacillota</taxon>
        <taxon>Clostridia</taxon>
        <taxon>Eubacteriales</taxon>
        <taxon>Gemmiger</taxon>
    </lineage>
</organism>
<name>A0A1T4WEV5_9FIRM</name>
<dbReference type="OrthoDB" id="1860018at2"/>
<dbReference type="EMBL" id="FUYF01000002">
    <property type="protein sequence ID" value="SKA75866.1"/>
    <property type="molecule type" value="Genomic_DNA"/>
</dbReference>
<dbReference type="GO" id="GO:0005886">
    <property type="term" value="C:plasma membrane"/>
    <property type="evidence" value="ECO:0007669"/>
    <property type="project" value="TreeGrafter"/>
</dbReference>
<evidence type="ECO:0000256" key="1">
    <source>
        <dbReference type="SAM" id="MobiDB-lite"/>
    </source>
</evidence>
<feature type="transmembrane region" description="Helical" evidence="2">
    <location>
        <begin position="121"/>
        <end position="140"/>
    </location>
</feature>
<reference evidence="3 4" key="1">
    <citation type="submission" date="2017-02" db="EMBL/GenBank/DDBJ databases">
        <authorList>
            <person name="Peterson S.W."/>
        </authorList>
    </citation>
    <scope>NUCLEOTIDE SEQUENCE [LARGE SCALE GENOMIC DNA]</scope>
    <source>
        <strain evidence="3 4">ATCC 27749</strain>
    </source>
</reference>
<dbReference type="PANTHER" id="PTHR34989:SF1">
    <property type="entry name" value="PROTEIN HDED"/>
    <property type="match status" value="1"/>
</dbReference>
<accession>A0A1T4WEV5</accession>
<dbReference type="Proteomes" id="UP000190286">
    <property type="component" value="Unassembled WGS sequence"/>
</dbReference>
<dbReference type="GeneID" id="93336986"/>
<dbReference type="AlphaFoldDB" id="A0A1T4WEV5"/>
<evidence type="ECO:0000256" key="2">
    <source>
        <dbReference type="SAM" id="Phobius"/>
    </source>
</evidence>
<keyword evidence="2" id="KW-0472">Membrane</keyword>
<keyword evidence="2" id="KW-1133">Transmembrane helix</keyword>
<dbReference type="STRING" id="745368.SAMN02745178_00494"/>
<feature type="transmembrane region" description="Helical" evidence="2">
    <location>
        <begin position="88"/>
        <end position="109"/>
    </location>
</feature>
<protein>
    <submittedName>
        <fullName evidence="3">Uncharacterized membrane protein HdeD, DUF308 family</fullName>
    </submittedName>
</protein>
<dbReference type="InterPro" id="IPR005325">
    <property type="entry name" value="DUF308_memb"/>
</dbReference>
<dbReference type="Pfam" id="PF03729">
    <property type="entry name" value="DUF308"/>
    <property type="match status" value="1"/>
</dbReference>
<feature type="transmembrane region" description="Helical" evidence="2">
    <location>
        <begin position="63"/>
        <end position="82"/>
    </location>
</feature>
<gene>
    <name evidence="3" type="ORF">SAMN02745178_00494</name>
</gene>
<dbReference type="InterPro" id="IPR052712">
    <property type="entry name" value="Acid_resist_chaperone_HdeD"/>
</dbReference>
<evidence type="ECO:0000313" key="4">
    <source>
        <dbReference type="Proteomes" id="UP000190286"/>
    </source>
</evidence>
<dbReference type="PANTHER" id="PTHR34989">
    <property type="entry name" value="PROTEIN HDED"/>
    <property type="match status" value="1"/>
</dbReference>
<feature type="compositionally biased region" description="Basic and acidic residues" evidence="1">
    <location>
        <begin position="217"/>
        <end position="227"/>
    </location>
</feature>
<feature type="transmembrane region" description="Helical" evidence="2">
    <location>
        <begin position="31"/>
        <end position="51"/>
    </location>
</feature>
<evidence type="ECO:0000313" key="3">
    <source>
        <dbReference type="EMBL" id="SKA75866.1"/>
    </source>
</evidence>
<feature type="region of interest" description="Disordered" evidence="1">
    <location>
        <begin position="203"/>
        <end position="227"/>
    </location>
</feature>